<dbReference type="PANTHER" id="PTHR10572">
    <property type="entry name" value="3-HYDROXY-3-METHYLGLUTARYL-COENZYME A REDUCTASE"/>
    <property type="match status" value="1"/>
</dbReference>
<accession>A0ABM9AWD1</accession>
<dbReference type="EMBL" id="CAKLPZ010000001">
    <property type="protein sequence ID" value="CAH0998737.1"/>
    <property type="molecule type" value="Genomic_DNA"/>
</dbReference>
<evidence type="ECO:0000256" key="2">
    <source>
        <dbReference type="ARBA" id="ARBA00023002"/>
    </source>
</evidence>
<reference evidence="3" key="1">
    <citation type="submission" date="2021-12" db="EMBL/GenBank/DDBJ databases">
        <authorList>
            <person name="Rodrigo-Torres L."/>
            <person name="Arahal R. D."/>
            <person name="Lucena T."/>
        </authorList>
    </citation>
    <scope>NUCLEOTIDE SEQUENCE</scope>
    <source>
        <strain evidence="3">CECT 8419</strain>
    </source>
</reference>
<dbReference type="RefSeq" id="WP_238748991.1">
    <property type="nucleotide sequence ID" value="NZ_CAKLPZ010000001.1"/>
</dbReference>
<dbReference type="Pfam" id="PF00368">
    <property type="entry name" value="HMG-CoA_red"/>
    <property type="match status" value="1"/>
</dbReference>
<dbReference type="SUPFAM" id="SSF56542">
    <property type="entry name" value="Substrate-binding domain of HMG-CoA reductase"/>
    <property type="match status" value="1"/>
</dbReference>
<dbReference type="InterPro" id="IPR023074">
    <property type="entry name" value="HMG_CoA_Rdtase_cat_sf"/>
</dbReference>
<comment type="similarity">
    <text evidence="1">Belongs to the HMG-CoA reductase family.</text>
</comment>
<dbReference type="Gene3D" id="1.10.8.660">
    <property type="match status" value="1"/>
</dbReference>
<protein>
    <submittedName>
        <fullName evidence="3">3-hydroxy-3-methylglutaryl-coenzyme A reductase</fullName>
        <ecNumber evidence="3">1.1.1.88</ecNumber>
    </submittedName>
</protein>
<dbReference type="GO" id="GO:0140643">
    <property type="term" value="F:hydroxymethylglutaryl-CoA reductase (NADH) activity"/>
    <property type="evidence" value="ECO:0007669"/>
    <property type="project" value="UniProtKB-EC"/>
</dbReference>
<dbReference type="SUPFAM" id="SSF55035">
    <property type="entry name" value="NAD-binding domain of HMG-CoA reductase"/>
    <property type="match status" value="1"/>
</dbReference>
<sequence>MAQQQDKGRINGFSKLGKQQRRQWLLDAFLAGRTTEEFRYFDAGSQDLQQVLDNFSENTVANFPLPFGVAPNVVINGTTYVVPMVIEESSVVAAASSAAKYWATRGGFRAEVIATEKLGQVHFRWSGRPERRAALLPALEQRLYAATAGLTARMEARGGGVRGLSWKHLPAVHPQCYQLLVRFGTADSMGANFINTILEAYAGELELWAATSEELTADERELEIIMAILSNHTPNCVVRAAVSCPIEAMNIPGAGVDAADFVRRFQLAVDIARQDPYRAVTHNKGVMNGIDAVVLATGNDFRAVEAAVHAFAAEDGQYRSLSRCRVVDEVFHFELTVPLALGTVGGLTRLHPLADLALDLLGRPNAEELMCIAAVTGLAQNFAALRSLVTTGIQRGHMKMHLQNILSSLEATVPERQQTTDFFNGRTVSHHGVRQYLEKLREEMERIEG</sequence>
<keyword evidence="2 3" id="KW-0560">Oxidoreductase</keyword>
<organism evidence="3 4">
    <name type="scientific">Neolewinella maritima</name>
    <dbReference type="NCBI Taxonomy" id="1383882"/>
    <lineage>
        <taxon>Bacteria</taxon>
        <taxon>Pseudomonadati</taxon>
        <taxon>Bacteroidota</taxon>
        <taxon>Saprospiria</taxon>
        <taxon>Saprospirales</taxon>
        <taxon>Lewinellaceae</taxon>
        <taxon>Neolewinella</taxon>
    </lineage>
</organism>
<dbReference type="PROSITE" id="PS50065">
    <property type="entry name" value="HMG_COA_REDUCTASE_4"/>
    <property type="match status" value="1"/>
</dbReference>
<name>A0ABM9AWD1_9BACT</name>
<dbReference type="InterPro" id="IPR009023">
    <property type="entry name" value="HMG_CoA_Rdtase_NAD(P)-bd_sf"/>
</dbReference>
<dbReference type="InterPro" id="IPR002202">
    <property type="entry name" value="HMG_CoA_Rdtase"/>
</dbReference>
<keyword evidence="4" id="KW-1185">Reference proteome</keyword>
<evidence type="ECO:0000313" key="3">
    <source>
        <dbReference type="EMBL" id="CAH0998737.1"/>
    </source>
</evidence>
<dbReference type="PANTHER" id="PTHR10572:SF24">
    <property type="entry name" value="3-HYDROXY-3-METHYLGLUTARYL-COENZYME A REDUCTASE"/>
    <property type="match status" value="1"/>
</dbReference>
<dbReference type="EC" id="1.1.1.88" evidence="3"/>
<gene>
    <name evidence="3" type="primary">mvaA</name>
    <name evidence="3" type="ORF">LEM8419_00083</name>
</gene>
<dbReference type="Proteomes" id="UP000837803">
    <property type="component" value="Unassembled WGS sequence"/>
</dbReference>
<evidence type="ECO:0000256" key="1">
    <source>
        <dbReference type="ARBA" id="ARBA00007661"/>
    </source>
</evidence>
<dbReference type="InterPro" id="IPR009029">
    <property type="entry name" value="HMG_CoA_Rdtase_sub-bd_dom_sf"/>
</dbReference>
<proteinExistence type="inferred from homology"/>
<evidence type="ECO:0000313" key="4">
    <source>
        <dbReference type="Proteomes" id="UP000837803"/>
    </source>
</evidence>
<dbReference type="PRINTS" id="PR00071">
    <property type="entry name" value="HMGCOARDTASE"/>
</dbReference>
<comment type="caution">
    <text evidence="3">The sequence shown here is derived from an EMBL/GenBank/DDBJ whole genome shotgun (WGS) entry which is preliminary data.</text>
</comment>
<dbReference type="Gene3D" id="3.90.770.10">
    <property type="entry name" value="3-hydroxy-3-methylglutaryl-coenzyme A Reductase, Chain A, domain 2"/>
    <property type="match status" value="2"/>
</dbReference>